<dbReference type="AlphaFoldDB" id="A0A9Q8SPC1"/>
<gene>
    <name evidence="2" type="ORF">CLUP02_06396</name>
</gene>
<dbReference type="Proteomes" id="UP000830671">
    <property type="component" value="Chromosome 3"/>
</dbReference>
<proteinExistence type="predicted"/>
<evidence type="ECO:0000256" key="1">
    <source>
        <dbReference type="SAM" id="MobiDB-lite"/>
    </source>
</evidence>
<name>A0A9Q8SPC1_9PEZI</name>
<accession>A0A9Q8SPC1</accession>
<dbReference type="EMBL" id="CP019475">
    <property type="protein sequence ID" value="UQC80910.1"/>
    <property type="molecule type" value="Genomic_DNA"/>
</dbReference>
<sequence length="61" mass="6733">NAICFPHPSPFNCGECIRPEPVRSRTSSTPGAHPPGKQRLSHFSHATLHRYRSNAPSVARL</sequence>
<protein>
    <submittedName>
        <fullName evidence="2">Uncharacterized protein</fullName>
    </submittedName>
</protein>
<dbReference type="RefSeq" id="XP_049142538.1">
    <property type="nucleotide sequence ID" value="XM_049285395.1"/>
</dbReference>
<reference evidence="2" key="1">
    <citation type="journal article" date="2021" name="Mol. Plant Microbe Interact.">
        <title>Complete Genome Sequence of the Plant-Pathogenic Fungus Colletotrichum lupini.</title>
        <authorList>
            <person name="Baroncelli R."/>
            <person name="Pensec F."/>
            <person name="Da Lio D."/>
            <person name="Boufleur T."/>
            <person name="Vicente I."/>
            <person name="Sarrocco S."/>
            <person name="Picot A."/>
            <person name="Baraldi E."/>
            <person name="Sukno S."/>
            <person name="Thon M."/>
            <person name="Le Floch G."/>
        </authorList>
    </citation>
    <scope>NUCLEOTIDE SEQUENCE</scope>
    <source>
        <strain evidence="2">IMI 504893</strain>
    </source>
</reference>
<dbReference type="KEGG" id="clup:CLUP02_06396"/>
<dbReference type="GeneID" id="73340405"/>
<evidence type="ECO:0000313" key="3">
    <source>
        <dbReference type="Proteomes" id="UP000830671"/>
    </source>
</evidence>
<organism evidence="2 3">
    <name type="scientific">Colletotrichum lupini</name>
    <dbReference type="NCBI Taxonomy" id="145971"/>
    <lineage>
        <taxon>Eukaryota</taxon>
        <taxon>Fungi</taxon>
        <taxon>Dikarya</taxon>
        <taxon>Ascomycota</taxon>
        <taxon>Pezizomycotina</taxon>
        <taxon>Sordariomycetes</taxon>
        <taxon>Hypocreomycetidae</taxon>
        <taxon>Glomerellales</taxon>
        <taxon>Glomerellaceae</taxon>
        <taxon>Colletotrichum</taxon>
        <taxon>Colletotrichum acutatum species complex</taxon>
    </lineage>
</organism>
<feature type="non-terminal residue" evidence="2">
    <location>
        <position position="1"/>
    </location>
</feature>
<evidence type="ECO:0000313" key="2">
    <source>
        <dbReference type="EMBL" id="UQC80910.1"/>
    </source>
</evidence>
<feature type="compositionally biased region" description="Basic residues" evidence="1">
    <location>
        <begin position="39"/>
        <end position="52"/>
    </location>
</feature>
<keyword evidence="3" id="KW-1185">Reference proteome</keyword>
<feature type="region of interest" description="Disordered" evidence="1">
    <location>
        <begin position="21"/>
        <end position="61"/>
    </location>
</feature>